<dbReference type="Pfam" id="PF04965">
    <property type="entry name" value="GPW_gp25"/>
    <property type="match status" value="1"/>
</dbReference>
<dbReference type="OrthoDB" id="1161413at2"/>
<feature type="domain" description="IraD/Gp25-like" evidence="1">
    <location>
        <begin position="28"/>
        <end position="127"/>
    </location>
</feature>
<evidence type="ECO:0000313" key="3">
    <source>
        <dbReference type="Proteomes" id="UP000264217"/>
    </source>
</evidence>
<protein>
    <recommendedName>
        <fullName evidence="1">IraD/Gp25-like domain-containing protein</fullName>
    </recommendedName>
</protein>
<dbReference type="InterPro" id="IPR007048">
    <property type="entry name" value="IraD/Gp25-like"/>
</dbReference>
<dbReference type="SUPFAM" id="SSF160719">
    <property type="entry name" value="gpW/gp25-like"/>
    <property type="match status" value="1"/>
</dbReference>
<dbReference type="Gene3D" id="3.10.450.40">
    <property type="match status" value="1"/>
</dbReference>
<reference evidence="2 3" key="1">
    <citation type="submission" date="2018-08" db="EMBL/GenBank/DDBJ databases">
        <title>Mucilaginibacter sp. MYSH2.</title>
        <authorList>
            <person name="Seo T."/>
        </authorList>
    </citation>
    <scope>NUCLEOTIDE SEQUENCE [LARGE SCALE GENOMIC DNA]</scope>
    <source>
        <strain evidence="2 3">MYSH2</strain>
    </source>
</reference>
<keyword evidence="3" id="KW-1185">Reference proteome</keyword>
<dbReference type="EMBL" id="QWDC01000002">
    <property type="protein sequence ID" value="RFZ93034.1"/>
    <property type="molecule type" value="Genomic_DNA"/>
</dbReference>
<comment type="caution">
    <text evidence="2">The sequence shown here is derived from an EMBL/GenBank/DDBJ whole genome shotgun (WGS) entry which is preliminary data.</text>
</comment>
<evidence type="ECO:0000313" key="2">
    <source>
        <dbReference type="EMBL" id="RFZ93034.1"/>
    </source>
</evidence>
<accession>A0A372NVJ0</accession>
<dbReference type="RefSeq" id="WP_117392742.1">
    <property type="nucleotide sequence ID" value="NZ_QWDC01000002.1"/>
</dbReference>
<sequence length="144" mass="16981">MSTPLYKKPLRFNRLMQGRDLEAHDIGASISQYLELLIFTRFGEHRYKPDFGCEIWELDFELIVSESTWEEKLRQSLLKSITTHEQRIYDVQLDVHIKEVSKFYPLRNVSEIKKRVEIVVKGKVHQTGENYVFSTALYLSPLST</sequence>
<proteinExistence type="predicted"/>
<name>A0A372NVJ0_9SPHI</name>
<dbReference type="AlphaFoldDB" id="A0A372NVJ0"/>
<organism evidence="2 3">
    <name type="scientific">Mucilaginibacter conchicola</name>
    <dbReference type="NCBI Taxonomy" id="2303333"/>
    <lineage>
        <taxon>Bacteria</taxon>
        <taxon>Pseudomonadati</taxon>
        <taxon>Bacteroidota</taxon>
        <taxon>Sphingobacteriia</taxon>
        <taxon>Sphingobacteriales</taxon>
        <taxon>Sphingobacteriaceae</taxon>
        <taxon>Mucilaginibacter</taxon>
    </lineage>
</organism>
<dbReference type="Proteomes" id="UP000264217">
    <property type="component" value="Unassembled WGS sequence"/>
</dbReference>
<gene>
    <name evidence="2" type="ORF">D0C36_12575</name>
</gene>
<evidence type="ECO:0000259" key="1">
    <source>
        <dbReference type="Pfam" id="PF04965"/>
    </source>
</evidence>